<feature type="compositionally biased region" description="Low complexity" evidence="1">
    <location>
        <begin position="1"/>
        <end position="20"/>
    </location>
</feature>
<dbReference type="AlphaFoldDB" id="A0AAN8ZD25"/>
<reference evidence="2 3" key="1">
    <citation type="submission" date="2023-12" db="EMBL/GenBank/DDBJ databases">
        <title>A high-quality genome assembly for Dillenia turbinata (Dilleniales).</title>
        <authorList>
            <person name="Chanderbali A."/>
        </authorList>
    </citation>
    <scope>NUCLEOTIDE SEQUENCE [LARGE SCALE GENOMIC DNA]</scope>
    <source>
        <strain evidence="2">LSX21</strain>
        <tissue evidence="2">Leaf</tissue>
    </source>
</reference>
<protein>
    <submittedName>
        <fullName evidence="2">Protein LIN37</fullName>
    </submittedName>
</protein>
<evidence type="ECO:0000313" key="3">
    <source>
        <dbReference type="Proteomes" id="UP001370490"/>
    </source>
</evidence>
<evidence type="ECO:0000313" key="2">
    <source>
        <dbReference type="EMBL" id="KAK6933691.1"/>
    </source>
</evidence>
<accession>A0AAN8ZD25</accession>
<feature type="region of interest" description="Disordered" evidence="1">
    <location>
        <begin position="1"/>
        <end position="179"/>
    </location>
</feature>
<dbReference type="PANTHER" id="PTHR37173:SF1">
    <property type="entry name" value="PROLINE-RICH FAMILY PROTEIN"/>
    <property type="match status" value="1"/>
</dbReference>
<dbReference type="Proteomes" id="UP001370490">
    <property type="component" value="Unassembled WGS sequence"/>
</dbReference>
<keyword evidence="3" id="KW-1185">Reference proteome</keyword>
<dbReference type="PANTHER" id="PTHR37173">
    <property type="entry name" value="HYDROXYPROLINE-RICH GLYCOPROTEIN FAMILY PROTEIN"/>
    <property type="match status" value="1"/>
</dbReference>
<feature type="compositionally biased region" description="Pro residues" evidence="1">
    <location>
        <begin position="64"/>
        <end position="76"/>
    </location>
</feature>
<gene>
    <name evidence="2" type="ORF">RJ641_036585</name>
</gene>
<organism evidence="2 3">
    <name type="scientific">Dillenia turbinata</name>
    <dbReference type="NCBI Taxonomy" id="194707"/>
    <lineage>
        <taxon>Eukaryota</taxon>
        <taxon>Viridiplantae</taxon>
        <taxon>Streptophyta</taxon>
        <taxon>Embryophyta</taxon>
        <taxon>Tracheophyta</taxon>
        <taxon>Spermatophyta</taxon>
        <taxon>Magnoliopsida</taxon>
        <taxon>eudicotyledons</taxon>
        <taxon>Gunneridae</taxon>
        <taxon>Pentapetalae</taxon>
        <taxon>Dilleniales</taxon>
        <taxon>Dilleniaceae</taxon>
        <taxon>Dillenia</taxon>
    </lineage>
</organism>
<sequence>MAALDSSSLAPPPSDQQQLQHRQTSAKPNPNPPATNRSVAGGGGVTMMNNSPQQPQSTTTRPVIPQPQRPHPPQYHPHPVFGVPAPPPRLSSLSLHPSPPPPPPPPLQQQQQQGILYPVASSGRGFIPKPTLRPTLSPDQAAVAGFPPRPVYHHIGPPSASVPDSNGIKHPRNRSKDDTLSTIRDRKVKISDGMSLYALCRSWLRNGVPEETQPQYPDIMQPLPRPFPMAALEAVSPNKRDNDEENEEDEGSVEHVSAQELLYRHVKRAKRVRARLRDERLQRIGRYKARLALLLPPVVEQFRNDTVAGN</sequence>
<name>A0AAN8ZD25_9MAGN</name>
<dbReference type="EMBL" id="JBAMMX010000009">
    <property type="protein sequence ID" value="KAK6933691.1"/>
    <property type="molecule type" value="Genomic_DNA"/>
</dbReference>
<evidence type="ECO:0000256" key="1">
    <source>
        <dbReference type="SAM" id="MobiDB-lite"/>
    </source>
</evidence>
<feature type="compositionally biased region" description="Pro residues" evidence="1">
    <location>
        <begin position="97"/>
        <end position="107"/>
    </location>
</feature>
<proteinExistence type="predicted"/>
<comment type="caution">
    <text evidence="2">The sequence shown here is derived from an EMBL/GenBank/DDBJ whole genome shotgun (WGS) entry which is preliminary data.</text>
</comment>
<feature type="compositionally biased region" description="Polar residues" evidence="1">
    <location>
        <begin position="21"/>
        <end position="38"/>
    </location>
</feature>
<feature type="compositionally biased region" description="Polar residues" evidence="1">
    <location>
        <begin position="47"/>
        <end position="61"/>
    </location>
</feature>